<reference evidence="2 3" key="1">
    <citation type="submission" date="2014-07" db="EMBL/GenBank/DDBJ databases">
        <title>Methanogenic archaea and the global carbon cycle.</title>
        <authorList>
            <person name="Henriksen J.R."/>
            <person name="Luke J."/>
            <person name="Reinhart S."/>
            <person name="Benedict M.N."/>
            <person name="Youngblut N.D."/>
            <person name="Metcalf M.E."/>
            <person name="Whitaker R.J."/>
            <person name="Metcalf W.W."/>
        </authorList>
    </citation>
    <scope>NUCLEOTIDE SEQUENCE [LARGE SCALE GENOMIC DNA]</scope>
    <source>
        <strain evidence="2 3">MS</strain>
    </source>
</reference>
<evidence type="ECO:0000256" key="1">
    <source>
        <dbReference type="SAM" id="Coils"/>
    </source>
</evidence>
<dbReference type="AlphaFoldDB" id="A0A0E3QZQ1"/>
<keyword evidence="3" id="KW-1185">Reference proteome</keyword>
<feature type="coiled-coil region" evidence="1">
    <location>
        <begin position="25"/>
        <end position="56"/>
    </location>
</feature>
<sequence>MAETTTIQVKQSTKEALEKMKIYKRETYNEVLERLLEEVQELNEETKKEIELARKAVEGGRYVTHEDLKKELGF</sequence>
<dbReference type="HOGENOM" id="CLU_191925_0_0_2"/>
<dbReference type="Pfam" id="PF24434">
    <property type="entry name" value="DUF7557"/>
    <property type="match status" value="1"/>
</dbReference>
<protein>
    <submittedName>
        <fullName evidence="2">Uncharacterized protein</fullName>
    </submittedName>
</protein>
<proteinExistence type="predicted"/>
<dbReference type="InterPro" id="IPR055979">
    <property type="entry name" value="DUF7557"/>
</dbReference>
<name>A0A0E3QZQ1_METBA</name>
<keyword evidence="1" id="KW-0175">Coiled coil</keyword>
<dbReference type="PATRIC" id="fig|1434108.4.peg.4387"/>
<organism evidence="2 3">
    <name type="scientific">Methanosarcina barkeri MS</name>
    <dbReference type="NCBI Taxonomy" id="1434108"/>
    <lineage>
        <taxon>Archaea</taxon>
        <taxon>Methanobacteriati</taxon>
        <taxon>Methanobacteriota</taxon>
        <taxon>Stenosarchaea group</taxon>
        <taxon>Methanomicrobia</taxon>
        <taxon>Methanosarcinales</taxon>
        <taxon>Methanosarcinaceae</taxon>
        <taxon>Methanosarcina</taxon>
    </lineage>
</organism>
<evidence type="ECO:0000313" key="3">
    <source>
        <dbReference type="Proteomes" id="UP000033033"/>
    </source>
</evidence>
<dbReference type="RefSeq" id="WP_048122570.1">
    <property type="nucleotide sequence ID" value="NZ_CP009528.1"/>
</dbReference>
<accession>A0A0E3QZQ1</accession>
<gene>
    <name evidence="2" type="ORF">MSBRM_3481</name>
</gene>
<dbReference type="EMBL" id="CP009528">
    <property type="protein sequence ID" value="AKB56479.1"/>
    <property type="molecule type" value="Genomic_DNA"/>
</dbReference>
<dbReference type="GeneID" id="24846829"/>
<evidence type="ECO:0000313" key="2">
    <source>
        <dbReference type="EMBL" id="AKB56479.1"/>
    </source>
</evidence>
<dbReference type="Proteomes" id="UP000033033">
    <property type="component" value="Chromosome"/>
</dbReference>
<dbReference type="KEGG" id="mby:MSBRM_3481"/>